<protein>
    <submittedName>
        <fullName evidence="8">23S rRNA (Uracil-5-)-methyltransferase rumA</fullName>
    </submittedName>
</protein>
<dbReference type="InterPro" id="IPR029063">
    <property type="entry name" value="SAM-dependent_MTases_sf"/>
</dbReference>
<dbReference type="Gene3D" id="2.40.50.1070">
    <property type="match status" value="1"/>
</dbReference>
<feature type="binding site" evidence="6">
    <location>
        <position position="335"/>
    </location>
    <ligand>
        <name>S-adenosyl-L-methionine</name>
        <dbReference type="ChEBI" id="CHEBI:59789"/>
    </ligand>
</feature>
<dbReference type="PROSITE" id="PS51687">
    <property type="entry name" value="SAM_MT_RNA_M5U"/>
    <property type="match status" value="1"/>
</dbReference>
<organism evidence="8 9">
    <name type="scientific">Maritimibacter alkaliphilus HTCC2654</name>
    <dbReference type="NCBI Taxonomy" id="314271"/>
    <lineage>
        <taxon>Bacteria</taxon>
        <taxon>Pseudomonadati</taxon>
        <taxon>Pseudomonadota</taxon>
        <taxon>Alphaproteobacteria</taxon>
        <taxon>Rhodobacterales</taxon>
        <taxon>Roseobacteraceae</taxon>
        <taxon>Maritimibacter</taxon>
    </lineage>
</organism>
<dbReference type="Gene3D" id="2.40.50.140">
    <property type="entry name" value="Nucleic acid-binding proteins"/>
    <property type="match status" value="1"/>
</dbReference>
<dbReference type="InterPro" id="IPR030390">
    <property type="entry name" value="MeTrfase_TrmA_AS"/>
</dbReference>
<sequence length="403" mass="42615">MTEITIERLGHQGDGIGPGPVFVPRVLPGEIVEGQIEDGRIEAPRIVRPSADRIKPPCPHFKSCGGCALQHASDAFVAQWKVGIVEQALTAQGLTTEIRGIATSPPNSRRRATLAVRRTKKGALVGFHAPKSDVITPIPNCHLLTPALMSALPIGDALATVGGSRKGEVKMTVTESEAGLDISVSGGKPLDLKLETELAGIAGEFDVARLAWDGEVVAMARPPAQRFGSALVTPPPGAFLQATKPGETALTAAVLEAVGNASRVIDLFSGSGTFTLPIAERAGVLAVEGVDDMLTALDAGWRHSKGLHAVKTETRDLFRRPLLSDELRADAVVIDPPRAGAEAQMVEIAASGVPRIAAVSCNPVTFARDAKILTDARYTLNWLVVVDQFRWSPHVELAACFTR</sequence>
<dbReference type="SUPFAM" id="SSF53335">
    <property type="entry name" value="S-adenosyl-L-methionine-dependent methyltransferases"/>
    <property type="match status" value="1"/>
</dbReference>
<dbReference type="EMBL" id="AAMT01000008">
    <property type="protein sequence ID" value="EAQ12333.1"/>
    <property type="molecule type" value="Genomic_DNA"/>
</dbReference>
<dbReference type="Proteomes" id="UP000002931">
    <property type="component" value="Unassembled WGS sequence"/>
</dbReference>
<evidence type="ECO:0000256" key="2">
    <source>
        <dbReference type="ARBA" id="ARBA00022603"/>
    </source>
</evidence>
<dbReference type="PANTHER" id="PTHR11061:SF49">
    <property type="entry name" value="23S RRNA (URACIL(1939)-C(5))-METHYLTRANSFERASE RLMD"/>
    <property type="match status" value="1"/>
</dbReference>
<evidence type="ECO:0000313" key="8">
    <source>
        <dbReference type="EMBL" id="EAQ12333.1"/>
    </source>
</evidence>
<proteinExistence type="inferred from homology"/>
<evidence type="ECO:0000256" key="1">
    <source>
        <dbReference type="ARBA" id="ARBA00022485"/>
    </source>
</evidence>
<dbReference type="PROSITE" id="PS01230">
    <property type="entry name" value="TRMA_1"/>
    <property type="match status" value="1"/>
</dbReference>
<dbReference type="Gene3D" id="3.40.50.150">
    <property type="entry name" value="Vaccinia Virus protein VP39"/>
    <property type="match status" value="1"/>
</dbReference>
<keyword evidence="1" id="KW-0479">Metal-binding</keyword>
<dbReference type="AlphaFoldDB" id="A3VGC8"/>
<comment type="caution">
    <text evidence="8">The sequence shown here is derived from an EMBL/GenBank/DDBJ whole genome shotgun (WGS) entry which is preliminary data.</text>
</comment>
<accession>A3VGC8</accession>
<dbReference type="PANTHER" id="PTHR11061">
    <property type="entry name" value="RNA M5U METHYLTRANSFERASE"/>
    <property type="match status" value="1"/>
</dbReference>
<dbReference type="Pfam" id="PF05958">
    <property type="entry name" value="tRNA_U5-meth_tr"/>
    <property type="match status" value="1"/>
</dbReference>
<keyword evidence="1" id="KW-0004">4Fe-4S</keyword>
<feature type="binding site" evidence="6">
    <location>
        <position position="291"/>
    </location>
    <ligand>
        <name>S-adenosyl-L-methionine</name>
        <dbReference type="ChEBI" id="CHEBI:59789"/>
    </ligand>
</feature>
<dbReference type="HOGENOM" id="CLU_014689_8_0_5"/>
<keyword evidence="9" id="KW-1185">Reference proteome</keyword>
<feature type="binding site" evidence="6">
    <location>
        <position position="241"/>
    </location>
    <ligand>
        <name>S-adenosyl-L-methionine</name>
        <dbReference type="ChEBI" id="CHEBI:59789"/>
    </ligand>
</feature>
<keyword evidence="4 6" id="KW-0949">S-adenosyl-L-methionine</keyword>
<feature type="active site" evidence="7">
    <location>
        <position position="361"/>
    </location>
</feature>
<dbReference type="CDD" id="cd02440">
    <property type="entry name" value="AdoMet_MTases"/>
    <property type="match status" value="1"/>
</dbReference>
<feature type="active site" description="Nucleophile" evidence="6">
    <location>
        <position position="361"/>
    </location>
</feature>
<evidence type="ECO:0000313" key="9">
    <source>
        <dbReference type="Proteomes" id="UP000002931"/>
    </source>
</evidence>
<dbReference type="eggNOG" id="COG2265">
    <property type="taxonomic scope" value="Bacteria"/>
</dbReference>
<keyword evidence="3 6" id="KW-0808">Transferase</keyword>
<reference evidence="8 9" key="1">
    <citation type="journal article" date="2010" name="J. Bacteriol.">
        <title>Genome sequences of Pelagibaca bermudensis HTCC2601T and Maritimibacter alkaliphilus HTCC2654T, the type strains of two marine Roseobacter genera.</title>
        <authorList>
            <person name="Thrash J.C."/>
            <person name="Cho J.C."/>
            <person name="Ferriera S."/>
            <person name="Johnson J."/>
            <person name="Vergin K.L."/>
            <person name="Giovannoni S.J."/>
        </authorList>
    </citation>
    <scope>NUCLEOTIDE SEQUENCE [LARGE SCALE GENOMIC DNA]</scope>
    <source>
        <strain evidence="8 9">HTCC2654</strain>
    </source>
</reference>
<evidence type="ECO:0000256" key="3">
    <source>
        <dbReference type="ARBA" id="ARBA00022679"/>
    </source>
</evidence>
<dbReference type="GO" id="GO:0051539">
    <property type="term" value="F:4 iron, 4 sulfur cluster binding"/>
    <property type="evidence" value="ECO:0007669"/>
    <property type="project" value="UniProtKB-KW"/>
</dbReference>
<name>A3VGC8_9RHOB</name>
<comment type="similarity">
    <text evidence="6">Belongs to the class I-like SAM-binding methyltransferase superfamily. RNA M5U methyltransferase family.</text>
</comment>
<dbReference type="GO" id="GO:0070041">
    <property type="term" value="F:rRNA (uridine-C5-)-methyltransferase activity"/>
    <property type="evidence" value="ECO:0007669"/>
    <property type="project" value="TreeGrafter"/>
</dbReference>
<dbReference type="STRING" id="314271.RB2654_13645"/>
<dbReference type="OrthoDB" id="9804590at2"/>
<evidence type="ECO:0000256" key="4">
    <source>
        <dbReference type="ARBA" id="ARBA00022691"/>
    </source>
</evidence>
<evidence type="ECO:0000256" key="7">
    <source>
        <dbReference type="PROSITE-ProRule" id="PRU10015"/>
    </source>
</evidence>
<evidence type="ECO:0000256" key="6">
    <source>
        <dbReference type="PROSITE-ProRule" id="PRU01024"/>
    </source>
</evidence>
<dbReference type="InterPro" id="IPR012340">
    <property type="entry name" value="NA-bd_OB-fold"/>
</dbReference>
<dbReference type="GO" id="GO:0070475">
    <property type="term" value="P:rRNA base methylation"/>
    <property type="evidence" value="ECO:0007669"/>
    <property type="project" value="TreeGrafter"/>
</dbReference>
<evidence type="ECO:0000256" key="5">
    <source>
        <dbReference type="ARBA" id="ARBA00023014"/>
    </source>
</evidence>
<keyword evidence="1" id="KW-0408">Iron</keyword>
<keyword evidence="5" id="KW-0411">Iron-sulfur</keyword>
<keyword evidence="2 6" id="KW-0489">Methyltransferase</keyword>
<feature type="binding site" evidence="6">
    <location>
        <position position="268"/>
    </location>
    <ligand>
        <name>S-adenosyl-L-methionine</name>
        <dbReference type="ChEBI" id="CHEBI:59789"/>
    </ligand>
</feature>
<dbReference type="InterPro" id="IPR010280">
    <property type="entry name" value="U5_MeTrfase_fam"/>
</dbReference>
<gene>
    <name evidence="8" type="ORF">RB2654_13645</name>
</gene>
<dbReference type="RefSeq" id="WP_008332530.1">
    <property type="nucleotide sequence ID" value="NZ_CH902578.1"/>
</dbReference>